<dbReference type="GO" id="GO:0016020">
    <property type="term" value="C:membrane"/>
    <property type="evidence" value="ECO:0007669"/>
    <property type="project" value="TreeGrafter"/>
</dbReference>
<evidence type="ECO:0000313" key="6">
    <source>
        <dbReference type="Proteomes" id="UP000478052"/>
    </source>
</evidence>
<evidence type="ECO:0000256" key="2">
    <source>
        <dbReference type="PROSITE-ProRule" id="PRU00235"/>
    </source>
</evidence>
<dbReference type="AlphaFoldDB" id="A0A6G0YGC4"/>
<feature type="domain" description="RCC1-like" evidence="4">
    <location>
        <begin position="155"/>
        <end position="501"/>
    </location>
</feature>
<dbReference type="PROSITE" id="PS50012">
    <property type="entry name" value="RCC1_3"/>
    <property type="match status" value="5"/>
</dbReference>
<evidence type="ECO:0000313" key="5">
    <source>
        <dbReference type="EMBL" id="KAF0755445.1"/>
    </source>
</evidence>
<dbReference type="InterPro" id="IPR009091">
    <property type="entry name" value="RCC1/BLIP-II"/>
</dbReference>
<dbReference type="InterPro" id="IPR000408">
    <property type="entry name" value="Reg_chr_condens"/>
</dbReference>
<dbReference type="Pfam" id="PF25390">
    <property type="entry name" value="WD40_RLD"/>
    <property type="match status" value="1"/>
</dbReference>
<dbReference type="PANTHER" id="PTHR46207">
    <property type="entry name" value="PROTEIN RCC2"/>
    <property type="match status" value="1"/>
</dbReference>
<dbReference type="GO" id="GO:0031267">
    <property type="term" value="F:small GTPase binding"/>
    <property type="evidence" value="ECO:0007669"/>
    <property type="project" value="TreeGrafter"/>
</dbReference>
<name>A0A6G0YGC4_APHCR</name>
<dbReference type="Proteomes" id="UP000478052">
    <property type="component" value="Unassembled WGS sequence"/>
</dbReference>
<feature type="repeat" description="RCC1" evidence="2">
    <location>
        <begin position="174"/>
        <end position="225"/>
    </location>
</feature>
<dbReference type="PROSITE" id="PS00626">
    <property type="entry name" value="RCC1_2"/>
    <property type="match status" value="2"/>
</dbReference>
<feature type="region of interest" description="Disordered" evidence="3">
    <location>
        <begin position="52"/>
        <end position="101"/>
    </location>
</feature>
<proteinExistence type="predicted"/>
<reference evidence="5 6" key="1">
    <citation type="submission" date="2019-08" db="EMBL/GenBank/DDBJ databases">
        <title>Whole genome of Aphis craccivora.</title>
        <authorList>
            <person name="Voronova N.V."/>
            <person name="Shulinski R.S."/>
            <person name="Bandarenka Y.V."/>
            <person name="Zhorov D.G."/>
            <person name="Warner D."/>
        </authorList>
    </citation>
    <scope>NUCLEOTIDE SEQUENCE [LARGE SCALE GENOMIC DNA]</scope>
    <source>
        <strain evidence="5">180601</strain>
        <tissue evidence="5">Whole Body</tissue>
    </source>
</reference>
<dbReference type="PRINTS" id="PR00633">
    <property type="entry name" value="RCCNDNSATION"/>
</dbReference>
<dbReference type="OrthoDB" id="297375at2759"/>
<keyword evidence="6" id="KW-1185">Reference proteome</keyword>
<feature type="repeat" description="RCC1" evidence="2">
    <location>
        <begin position="452"/>
        <end position="505"/>
    </location>
</feature>
<keyword evidence="1" id="KW-0677">Repeat</keyword>
<feature type="repeat" description="RCC1" evidence="2">
    <location>
        <begin position="278"/>
        <end position="352"/>
    </location>
</feature>
<comment type="caution">
    <text evidence="5">The sequence shown here is derived from an EMBL/GenBank/DDBJ whole genome shotgun (WGS) entry which is preliminary data.</text>
</comment>
<accession>A0A6G0YGC4</accession>
<evidence type="ECO:0000256" key="3">
    <source>
        <dbReference type="SAM" id="MobiDB-lite"/>
    </source>
</evidence>
<sequence length="525" mass="57305">FALRLSHLSRRPPLLRKEPRTSCPPASRLRALRTTAHGRRCFAIRVGVMSAKRQSKGKANGTSRKKSKIVEDDPPVLSEEDDEDDRRSDDDDVDELAEDNASLRVKGPDHIGIVLLTGGTNWDLNGRKSMPKGCKSVGRNLYEPHLFGPLKDNRIRLVVSSCNSSHTIFITEEGKALSLGRNEKGQLGVKDLLRRDIPTPIEGLPDHAIVNAATGRGHTLLLTDRGAVYSCGDNKNSQCGVKSKEPFVTTAMRVKYNGPPIVKVGCGAEFSILLDCKGTLYSFGLPEYGQLGHNTNGEYIERAGAINFATVKLPKPIMTFVEKTKNKVEILPKPEIRDFACGTNHTVAIDDHKKAYSWGFGGYGRLGHSEPKDELQPRLIKYFDVQRSGVKHVACGPAFSIAINEFGAVYLFGQMSSRGEANMYPKPVQDLHGWNLRSIGTCSIGLVAAADDSCIVWGSGTSSGELGLGELKKSSAKPCEMKKLDGLYVEQVACGSAHTFLLARDLSEDDKDIIASMPEYKPVVA</sequence>
<dbReference type="InterPro" id="IPR028641">
    <property type="entry name" value="RCC2"/>
</dbReference>
<dbReference type="EMBL" id="VUJU01004136">
    <property type="protein sequence ID" value="KAF0755445.1"/>
    <property type="molecule type" value="Genomic_DNA"/>
</dbReference>
<organism evidence="5 6">
    <name type="scientific">Aphis craccivora</name>
    <name type="common">Cowpea aphid</name>
    <dbReference type="NCBI Taxonomy" id="307492"/>
    <lineage>
        <taxon>Eukaryota</taxon>
        <taxon>Metazoa</taxon>
        <taxon>Ecdysozoa</taxon>
        <taxon>Arthropoda</taxon>
        <taxon>Hexapoda</taxon>
        <taxon>Insecta</taxon>
        <taxon>Pterygota</taxon>
        <taxon>Neoptera</taxon>
        <taxon>Paraneoptera</taxon>
        <taxon>Hemiptera</taxon>
        <taxon>Sternorrhyncha</taxon>
        <taxon>Aphidomorpha</taxon>
        <taxon>Aphidoidea</taxon>
        <taxon>Aphididae</taxon>
        <taxon>Aphidini</taxon>
        <taxon>Aphis</taxon>
        <taxon>Aphis</taxon>
    </lineage>
</organism>
<feature type="non-terminal residue" evidence="5">
    <location>
        <position position="1"/>
    </location>
</feature>
<gene>
    <name evidence="5" type="ORF">FWK35_00019402</name>
</gene>
<feature type="repeat" description="RCC1" evidence="2">
    <location>
        <begin position="353"/>
        <end position="406"/>
    </location>
</feature>
<dbReference type="InterPro" id="IPR058923">
    <property type="entry name" value="RCC1-like_dom"/>
</dbReference>
<feature type="region of interest" description="Disordered" evidence="3">
    <location>
        <begin position="1"/>
        <end position="26"/>
    </location>
</feature>
<evidence type="ECO:0000256" key="1">
    <source>
        <dbReference type="ARBA" id="ARBA00022737"/>
    </source>
</evidence>
<protein>
    <submittedName>
        <fullName evidence="5">Protein RCC2</fullName>
    </submittedName>
</protein>
<dbReference type="Gene3D" id="2.130.10.30">
    <property type="entry name" value="Regulator of chromosome condensation 1/beta-lactamase-inhibitor protein II"/>
    <property type="match status" value="2"/>
</dbReference>
<dbReference type="PANTHER" id="PTHR46207:SF1">
    <property type="entry name" value="PROTEIN RCC2"/>
    <property type="match status" value="1"/>
</dbReference>
<dbReference type="SUPFAM" id="SSF50985">
    <property type="entry name" value="RCC1/BLIP-II"/>
    <property type="match status" value="1"/>
</dbReference>
<feature type="repeat" description="RCC1" evidence="2">
    <location>
        <begin position="226"/>
        <end position="277"/>
    </location>
</feature>
<feature type="compositionally biased region" description="Acidic residues" evidence="3">
    <location>
        <begin position="72"/>
        <end position="98"/>
    </location>
</feature>
<evidence type="ECO:0000259" key="4">
    <source>
        <dbReference type="Pfam" id="PF25390"/>
    </source>
</evidence>